<accession>A0A5C6Z3V9</accession>
<sequence>MMKLSVIAFLTLLAVGCNKDDDSNNDNGAADGELIANVDGNEFKASTQVGATLYAGTFNITAIKPSTGETIVITVSNASEGTFDLGPDANAQSGAIYMISGQDAYGSVGEGGSGQIIITKLDLDNETASGTFSFTAVHQIVDGNGVIITETVEITDGVFNNITLATTIPGGNSTLEAKVDGNDLNADSVTALKITFGGNTNIVITANNNTTNQNLSLSFSDNLTVGTYSAASDYVGMYNPSLGGGTNNYAAETGTLTITAIDLTAGTVEGTFSFTAKRLDPNDPDVTYEITAGSFSAEIQ</sequence>
<name>A0A5C6Z3V9_9FLAO</name>
<dbReference type="InterPro" id="IPR046219">
    <property type="entry name" value="DUF6252"/>
</dbReference>
<dbReference type="PROSITE" id="PS51257">
    <property type="entry name" value="PROKAR_LIPOPROTEIN"/>
    <property type="match status" value="1"/>
</dbReference>
<dbReference type="Pfam" id="PF19765">
    <property type="entry name" value="DUF6252"/>
    <property type="match status" value="2"/>
</dbReference>
<dbReference type="RefSeq" id="WP_146743946.1">
    <property type="nucleotide sequence ID" value="NZ_UEGI01000001.1"/>
</dbReference>
<gene>
    <name evidence="1" type="ORF">ESU54_01345</name>
</gene>
<dbReference type="OrthoDB" id="1448607at2"/>
<proteinExistence type="predicted"/>
<evidence type="ECO:0000313" key="1">
    <source>
        <dbReference type="EMBL" id="TXD74865.1"/>
    </source>
</evidence>
<protein>
    <submittedName>
        <fullName evidence="1">Uncharacterized protein</fullName>
    </submittedName>
</protein>
<reference evidence="1 2" key="1">
    <citation type="submission" date="2019-08" db="EMBL/GenBank/DDBJ databases">
        <title>Genome of Aequorivita antarctica SW49 (type strain).</title>
        <authorList>
            <person name="Bowman J.P."/>
        </authorList>
    </citation>
    <scope>NUCLEOTIDE SEQUENCE [LARGE SCALE GENOMIC DNA]</scope>
    <source>
        <strain evidence="1 2">SW49</strain>
    </source>
</reference>
<organism evidence="1 2">
    <name type="scientific">Aequorivita antarctica</name>
    <dbReference type="NCBI Taxonomy" id="153266"/>
    <lineage>
        <taxon>Bacteria</taxon>
        <taxon>Pseudomonadati</taxon>
        <taxon>Bacteroidota</taxon>
        <taxon>Flavobacteriia</taxon>
        <taxon>Flavobacteriales</taxon>
        <taxon>Flavobacteriaceae</taxon>
        <taxon>Aequorivita</taxon>
    </lineage>
</organism>
<dbReference type="AlphaFoldDB" id="A0A5C6Z3V9"/>
<dbReference type="EMBL" id="VORT01000001">
    <property type="protein sequence ID" value="TXD74865.1"/>
    <property type="molecule type" value="Genomic_DNA"/>
</dbReference>
<keyword evidence="2" id="KW-1185">Reference proteome</keyword>
<dbReference type="Proteomes" id="UP000321497">
    <property type="component" value="Unassembled WGS sequence"/>
</dbReference>
<comment type="caution">
    <text evidence="1">The sequence shown here is derived from an EMBL/GenBank/DDBJ whole genome shotgun (WGS) entry which is preliminary data.</text>
</comment>
<evidence type="ECO:0000313" key="2">
    <source>
        <dbReference type="Proteomes" id="UP000321497"/>
    </source>
</evidence>